<dbReference type="Pfam" id="PF01909">
    <property type="entry name" value="NTP_transf_2"/>
    <property type="match status" value="1"/>
</dbReference>
<dbReference type="AlphaFoldDB" id="E6QQF0"/>
<dbReference type="InterPro" id="IPR052548">
    <property type="entry name" value="Type_VII_TA_antitoxin"/>
</dbReference>
<dbReference type="Gene3D" id="3.30.460.10">
    <property type="entry name" value="Beta Polymerase, domain 2"/>
    <property type="match status" value="1"/>
</dbReference>
<feature type="domain" description="Polymerase nucleotidyl transferase" evidence="1">
    <location>
        <begin position="26"/>
        <end position="94"/>
    </location>
</feature>
<dbReference type="SUPFAM" id="SSF81301">
    <property type="entry name" value="Nucleotidyltransferase"/>
    <property type="match status" value="1"/>
</dbReference>
<reference evidence="2" key="1">
    <citation type="submission" date="2009-10" db="EMBL/GenBank/DDBJ databases">
        <title>Diversity of trophic interactions inside an arsenic-rich microbial ecosystem.</title>
        <authorList>
            <person name="Bertin P.N."/>
            <person name="Heinrich-Salmeron A."/>
            <person name="Pelletier E."/>
            <person name="Goulhen-Chollet F."/>
            <person name="Arsene-Ploetze F."/>
            <person name="Gallien S."/>
            <person name="Calteau A."/>
            <person name="Vallenet D."/>
            <person name="Casiot C."/>
            <person name="Chane-Woon-Ming B."/>
            <person name="Giloteaux L."/>
            <person name="Barakat M."/>
            <person name="Bonnefoy V."/>
            <person name="Bruneel O."/>
            <person name="Chandler M."/>
            <person name="Cleiss J."/>
            <person name="Duran R."/>
            <person name="Elbaz-Poulichet F."/>
            <person name="Fonknechten N."/>
            <person name="Lauga B."/>
            <person name="Mornico D."/>
            <person name="Ortet P."/>
            <person name="Schaeffer C."/>
            <person name="Siguier P."/>
            <person name="Alexander Thil Smith A."/>
            <person name="Van Dorsselaer A."/>
            <person name="Weissenbach J."/>
            <person name="Medigue C."/>
            <person name="Le Paslier D."/>
        </authorList>
    </citation>
    <scope>NUCLEOTIDE SEQUENCE</scope>
</reference>
<sequence length="119" mass="13702">MTAKLFIDTNSNEEILLRQMVSTIVSEVAPETIILFGSRARRDARPDSDIDLLVVETEPFSPQRSRRKEAARLYMALRGLAVSKDILLYSREEFDRWKNSLNHIVGRAHREGRVLHGRP</sequence>
<evidence type="ECO:0000313" key="2">
    <source>
        <dbReference type="EMBL" id="CBI09471.1"/>
    </source>
</evidence>
<organism evidence="2">
    <name type="scientific">mine drainage metagenome</name>
    <dbReference type="NCBI Taxonomy" id="410659"/>
    <lineage>
        <taxon>unclassified sequences</taxon>
        <taxon>metagenomes</taxon>
        <taxon>ecological metagenomes</taxon>
    </lineage>
</organism>
<dbReference type="EMBL" id="CABR01000032">
    <property type="protein sequence ID" value="CBI09471.1"/>
    <property type="molecule type" value="Genomic_DNA"/>
</dbReference>
<dbReference type="InterPro" id="IPR002934">
    <property type="entry name" value="Polymerase_NTP_transf_dom"/>
</dbReference>
<dbReference type="GO" id="GO:0016779">
    <property type="term" value="F:nucleotidyltransferase activity"/>
    <property type="evidence" value="ECO:0007669"/>
    <property type="project" value="InterPro"/>
</dbReference>
<dbReference type="InterPro" id="IPR043519">
    <property type="entry name" value="NT_sf"/>
</dbReference>
<accession>E6QQF0</accession>
<protein>
    <submittedName>
        <fullName evidence="2">DNA polymerase, beta domain protein region</fullName>
    </submittedName>
</protein>
<dbReference type="PANTHER" id="PTHR33933">
    <property type="entry name" value="NUCLEOTIDYLTRANSFERASE"/>
    <property type="match status" value="1"/>
</dbReference>
<gene>
    <name evidence="2" type="ORF">CARN7_0199</name>
</gene>
<evidence type="ECO:0000259" key="1">
    <source>
        <dbReference type="Pfam" id="PF01909"/>
    </source>
</evidence>
<dbReference type="PANTHER" id="PTHR33933:SF1">
    <property type="entry name" value="PROTEIN ADENYLYLTRANSFERASE MNTA-RELATED"/>
    <property type="match status" value="1"/>
</dbReference>
<proteinExistence type="predicted"/>
<dbReference type="CDD" id="cd05403">
    <property type="entry name" value="NT_KNTase_like"/>
    <property type="match status" value="1"/>
</dbReference>
<name>E6QQF0_9ZZZZ</name>
<comment type="caution">
    <text evidence="2">The sequence shown here is derived from an EMBL/GenBank/DDBJ whole genome shotgun (WGS) entry which is preliminary data.</text>
</comment>